<sequence>MTQRLLTHLRHVDLAVPDYEAQLDFYRGLWGLVPVAQDPGISFLAAHARGHGHPLSEADERPVSCPRP</sequence>
<name>A0A9X2RVS0_STRMQ</name>
<evidence type="ECO:0000313" key="1">
    <source>
        <dbReference type="EMBL" id="MCQ8830069.1"/>
    </source>
</evidence>
<dbReference type="Gene3D" id="3.10.180.10">
    <property type="entry name" value="2,3-Dihydroxybiphenyl 1,2-Dioxygenase, domain 1"/>
    <property type="match status" value="1"/>
</dbReference>
<dbReference type="EMBL" id="JANIIC010000012">
    <property type="protein sequence ID" value="MCQ8830069.1"/>
    <property type="molecule type" value="Genomic_DNA"/>
</dbReference>
<dbReference type="Proteomes" id="UP001142400">
    <property type="component" value="Unassembled WGS sequence"/>
</dbReference>
<protein>
    <submittedName>
        <fullName evidence="1">VOC family protein</fullName>
    </submittedName>
</protein>
<dbReference type="SUPFAM" id="SSF54593">
    <property type="entry name" value="Glyoxalase/Bleomycin resistance protein/Dihydroxybiphenyl dioxygenase"/>
    <property type="match status" value="1"/>
</dbReference>
<accession>A0A9X2RVS0</accession>
<comment type="caution">
    <text evidence="1">The sequence shown here is derived from an EMBL/GenBank/DDBJ whole genome shotgun (WGS) entry which is preliminary data.</text>
</comment>
<dbReference type="AlphaFoldDB" id="A0A9X2RVS0"/>
<dbReference type="InterPro" id="IPR029068">
    <property type="entry name" value="Glyas_Bleomycin-R_OHBP_Dase"/>
</dbReference>
<keyword evidence="2" id="KW-1185">Reference proteome</keyword>
<reference evidence="1" key="1">
    <citation type="submission" date="2022-06" db="EMBL/GenBank/DDBJ databases">
        <title>WGS of actinobacteria.</title>
        <authorList>
            <person name="Thawai C."/>
        </authorList>
    </citation>
    <scope>NUCLEOTIDE SEQUENCE</scope>
    <source>
        <strain evidence="1">DSM 42010</strain>
    </source>
</reference>
<gene>
    <name evidence="1" type="ORF">NQU54_13535</name>
</gene>
<evidence type="ECO:0000313" key="2">
    <source>
        <dbReference type="Proteomes" id="UP001142400"/>
    </source>
</evidence>
<proteinExistence type="predicted"/>
<organism evidence="1 2">
    <name type="scientific">Streptomyces malaysiensis subsp. samsunensis</name>
    <dbReference type="NCBI Taxonomy" id="459658"/>
    <lineage>
        <taxon>Bacteria</taxon>
        <taxon>Bacillati</taxon>
        <taxon>Actinomycetota</taxon>
        <taxon>Actinomycetes</taxon>
        <taxon>Kitasatosporales</taxon>
        <taxon>Streptomycetaceae</taxon>
        <taxon>Streptomyces</taxon>
        <taxon>Streptomyces violaceusniger group</taxon>
    </lineage>
</organism>